<proteinExistence type="predicted"/>
<evidence type="ECO:0000256" key="3">
    <source>
        <dbReference type="SAM" id="Phobius"/>
    </source>
</evidence>
<dbReference type="SUPFAM" id="SSF46894">
    <property type="entry name" value="C-terminal effector domain of the bipartite response regulators"/>
    <property type="match status" value="1"/>
</dbReference>
<dbReference type="PROSITE" id="PS51755">
    <property type="entry name" value="OMPR_PHOB"/>
    <property type="match status" value="1"/>
</dbReference>
<dbReference type="GO" id="GO:0003677">
    <property type="term" value="F:DNA binding"/>
    <property type="evidence" value="ECO:0007669"/>
    <property type="project" value="UniProtKB-UniRule"/>
</dbReference>
<feature type="domain" description="OmpR/PhoB-type" evidence="4">
    <location>
        <begin position="15"/>
        <end position="120"/>
    </location>
</feature>
<evidence type="ECO:0000313" key="5">
    <source>
        <dbReference type="EMBL" id="MDE9619577.1"/>
    </source>
</evidence>
<keyword evidence="3" id="KW-0472">Membrane</keyword>
<keyword evidence="1 2" id="KW-0238">DNA-binding</keyword>
<evidence type="ECO:0000259" key="4">
    <source>
        <dbReference type="PROSITE" id="PS51755"/>
    </source>
</evidence>
<dbReference type="EMBL" id="JAKIHW010000018">
    <property type="protein sequence ID" value="MDE9619577.1"/>
    <property type="molecule type" value="Genomic_DNA"/>
</dbReference>
<evidence type="ECO:0000256" key="2">
    <source>
        <dbReference type="PROSITE-ProRule" id="PRU01091"/>
    </source>
</evidence>
<dbReference type="InterPro" id="IPR016032">
    <property type="entry name" value="Sig_transdc_resp-reg_C-effctor"/>
</dbReference>
<organism evidence="5 6">
    <name type="scientific">Citrobacter portucalensis</name>
    <dbReference type="NCBI Taxonomy" id="1639133"/>
    <lineage>
        <taxon>Bacteria</taxon>
        <taxon>Pseudomonadati</taxon>
        <taxon>Pseudomonadota</taxon>
        <taxon>Gammaproteobacteria</taxon>
        <taxon>Enterobacterales</taxon>
        <taxon>Enterobacteriaceae</taxon>
        <taxon>Citrobacter</taxon>
        <taxon>Citrobacter freundii complex</taxon>
    </lineage>
</organism>
<dbReference type="InterPro" id="IPR036388">
    <property type="entry name" value="WH-like_DNA-bd_sf"/>
</dbReference>
<dbReference type="Proteomes" id="UP001147005">
    <property type="component" value="Unassembled WGS sequence"/>
</dbReference>
<dbReference type="InterPro" id="IPR001867">
    <property type="entry name" value="OmpR/PhoB-type_DNA-bd"/>
</dbReference>
<dbReference type="GO" id="GO:0000160">
    <property type="term" value="P:phosphorelay signal transduction system"/>
    <property type="evidence" value="ECO:0007669"/>
    <property type="project" value="InterPro"/>
</dbReference>
<feature type="DNA-binding region" description="OmpR/PhoB-type" evidence="2">
    <location>
        <begin position="15"/>
        <end position="120"/>
    </location>
</feature>
<evidence type="ECO:0000313" key="6">
    <source>
        <dbReference type="Proteomes" id="UP001147005"/>
    </source>
</evidence>
<reference evidence="5" key="1">
    <citation type="submission" date="2022-01" db="EMBL/GenBank/DDBJ databases">
        <title>Genetic Characterization of Carbapenem-resistant Citrobacter spp. from China: a multicenter study.</title>
        <authorList>
            <person name="Ye L."/>
        </authorList>
    </citation>
    <scope>NUCLEOTIDE SEQUENCE</scope>
    <source>
        <strain evidence="5">IR5432</strain>
    </source>
</reference>
<sequence>MDNPAQDAANGQVMNKVFLINETVIFEPELRRLGSLASYPERAVTLHGPVNECLAQLIEHNGEVLTQRYLFAAVWEKQGAVVTTNALYQTISSIRKALKAAGLADDVVKTLPKAGFKCIARVVAGERDDFLKPQKISADPILIAPSSEQTEAFAETVKTTPKRLWPYWIAALLFIFSCSVFYQTWKYDDPIFARYHPVGQMNGCKVFSSWYDRDKSQSAFEALSGRYSFSCHEGENAYLTLNHAQRGVTVLICDNNPQKSATRCRSIYYKQQYNENE</sequence>
<protein>
    <submittedName>
        <fullName evidence="5">Winged helix-turn-helix domain-containing protein</fullName>
    </submittedName>
</protein>
<dbReference type="Gene3D" id="1.10.10.10">
    <property type="entry name" value="Winged helix-like DNA-binding domain superfamily/Winged helix DNA-binding domain"/>
    <property type="match status" value="1"/>
</dbReference>
<comment type="caution">
    <text evidence="5">The sequence shown here is derived from an EMBL/GenBank/DDBJ whole genome shotgun (WGS) entry which is preliminary data.</text>
</comment>
<dbReference type="SMART" id="SM00862">
    <property type="entry name" value="Trans_reg_C"/>
    <property type="match status" value="1"/>
</dbReference>
<accession>A0A9X4JNB8</accession>
<name>A0A9X4JNB8_9ENTR</name>
<feature type="transmembrane region" description="Helical" evidence="3">
    <location>
        <begin position="165"/>
        <end position="185"/>
    </location>
</feature>
<dbReference type="GO" id="GO:0006355">
    <property type="term" value="P:regulation of DNA-templated transcription"/>
    <property type="evidence" value="ECO:0007669"/>
    <property type="project" value="InterPro"/>
</dbReference>
<gene>
    <name evidence="5" type="ORF">L2111_16080</name>
</gene>
<keyword evidence="3" id="KW-1133">Transmembrane helix</keyword>
<keyword evidence="3" id="KW-0812">Transmembrane</keyword>
<evidence type="ECO:0000256" key="1">
    <source>
        <dbReference type="ARBA" id="ARBA00023125"/>
    </source>
</evidence>
<dbReference type="AlphaFoldDB" id="A0A9X4JNB8"/>
<dbReference type="Pfam" id="PF00486">
    <property type="entry name" value="Trans_reg_C"/>
    <property type="match status" value="1"/>
</dbReference>
<dbReference type="RefSeq" id="WP_275398180.1">
    <property type="nucleotide sequence ID" value="NZ_JAKIHW010000018.1"/>
</dbReference>